<proteinExistence type="inferred from homology"/>
<dbReference type="InterPro" id="IPR039426">
    <property type="entry name" value="TonB-dep_rcpt-like"/>
</dbReference>
<sequence>MKPSARVACLTVALGLLAAPPASAAERHDISIAQGRLGDAVIALARQTGTSIGMTDPALANLPVPALSGRMSVDDALARLLRAAPARARKIDGASWRIASAPRRRPPAAPPPPAPRPTAPPAPEEPAADIVVTASKRDTPLLRYAGGIDMVTDNILSTSEAAGGTATLLQRVAALSSTHVGSGRNKLFVRAIADSGFTGPTQATTGQYFSDMRLNYAAPDPDLRLFDVGGVEVLEGPQGTLYGAGSLGGILRIVPHAPNLGEWSGQVSAGVSAVEHGRVGGDLSAVLNIPLMAEKLALRIVGYGVDEGGYIDDRLRGLRDVNDTRTRGARAALRFAPDDAWIIDLTGLYQRIEGDDAQYAARSVSELARESTVAQPYFSDYWLTNLRIERQWDSLRFVSSTGYVHQVLAESYDATQPGGSSGLFRQQNSIDLFTTENRLVRDLDNGLGWILGMSFLESTSNIRRSLTYYGDPHEAPAVLPGVAVIGMGIPAPATGVKNKVREATLFGEASVEPWRGLIATFGGRLTHSRLSGKALDPVDALSDYDLARAEAQADRTETIFLPSFSLLTDALPGLTMFARYQQGFRPGGLAVDDQRVRRFRNDRIGTAELGIRSGQPGRDPVAFSANFAYTDWRDIQADVTDRRGLPTTANIGDGRIYTLEGRLVLHPARGLTLDASAIYNDSRLVRPTPLVRALHFEGQSLSLPNVASLGGRLAVDYRLPVGNAAQIRINGSACYVGKSRLGVGPSLGGEQGDYVDTALSASWSRGPLELSLSLSNIFDSNGNRFALGTPFDLSTDYYTPVRPRTVRVGMAFAF</sequence>
<dbReference type="InterPro" id="IPR000531">
    <property type="entry name" value="Beta-barrel_TonB"/>
</dbReference>
<keyword evidence="9 11" id="KW-0472">Membrane</keyword>
<keyword evidence="4" id="KW-0410">Iron transport</keyword>
<dbReference type="InterPro" id="IPR036942">
    <property type="entry name" value="Beta-barrel_TonB_sf"/>
</dbReference>
<feature type="chain" id="PRO_5031466680" evidence="13">
    <location>
        <begin position="25"/>
        <end position="814"/>
    </location>
</feature>
<keyword evidence="13" id="KW-0732">Signal</keyword>
<reference evidence="15 16" key="1">
    <citation type="submission" date="2020-08" db="EMBL/GenBank/DDBJ databases">
        <title>Genomic Encyclopedia of Type Strains, Phase IV (KMG-IV): sequencing the most valuable type-strain genomes for metagenomic binning, comparative biology and taxonomic classification.</title>
        <authorList>
            <person name="Goeker M."/>
        </authorList>
    </citation>
    <scope>NUCLEOTIDE SEQUENCE [LARGE SCALE GENOMIC DNA]</scope>
    <source>
        <strain evidence="15 16">DSM 29348</strain>
    </source>
</reference>
<evidence type="ECO:0000256" key="3">
    <source>
        <dbReference type="ARBA" id="ARBA00022452"/>
    </source>
</evidence>
<keyword evidence="3" id="KW-1134">Transmembrane beta strand</keyword>
<keyword evidence="5" id="KW-0812">Transmembrane</keyword>
<feature type="signal peptide" evidence="13">
    <location>
        <begin position="1"/>
        <end position="24"/>
    </location>
</feature>
<protein>
    <submittedName>
        <fullName evidence="15">Outer membrane receptor protein involved in Fe transport</fullName>
    </submittedName>
</protein>
<keyword evidence="8 11" id="KW-0798">TonB box</keyword>
<evidence type="ECO:0000256" key="7">
    <source>
        <dbReference type="ARBA" id="ARBA00023065"/>
    </source>
</evidence>
<organism evidence="15 16">
    <name type="scientific">Sphingobium fontiphilum</name>
    <dbReference type="NCBI Taxonomy" id="944425"/>
    <lineage>
        <taxon>Bacteria</taxon>
        <taxon>Pseudomonadati</taxon>
        <taxon>Pseudomonadota</taxon>
        <taxon>Alphaproteobacteria</taxon>
        <taxon>Sphingomonadales</taxon>
        <taxon>Sphingomonadaceae</taxon>
        <taxon>Sphingobium</taxon>
    </lineage>
</organism>
<evidence type="ECO:0000256" key="12">
    <source>
        <dbReference type="SAM" id="MobiDB-lite"/>
    </source>
</evidence>
<dbReference type="AlphaFoldDB" id="A0A7W6DGL9"/>
<evidence type="ECO:0000259" key="14">
    <source>
        <dbReference type="SMART" id="SM00965"/>
    </source>
</evidence>
<keyword evidence="16" id="KW-1185">Reference proteome</keyword>
<evidence type="ECO:0000256" key="5">
    <source>
        <dbReference type="ARBA" id="ARBA00022692"/>
    </source>
</evidence>
<dbReference type="Proteomes" id="UP000552757">
    <property type="component" value="Unassembled WGS sequence"/>
</dbReference>
<dbReference type="EMBL" id="JACIEB010000001">
    <property type="protein sequence ID" value="MBB3980936.1"/>
    <property type="molecule type" value="Genomic_DNA"/>
</dbReference>
<dbReference type="SUPFAM" id="SSF56935">
    <property type="entry name" value="Porins"/>
    <property type="match status" value="1"/>
</dbReference>
<gene>
    <name evidence="15" type="ORF">GGR44_000567</name>
</gene>
<evidence type="ECO:0000256" key="8">
    <source>
        <dbReference type="ARBA" id="ARBA00023077"/>
    </source>
</evidence>
<evidence type="ECO:0000313" key="16">
    <source>
        <dbReference type="Proteomes" id="UP000552757"/>
    </source>
</evidence>
<feature type="region of interest" description="Disordered" evidence="12">
    <location>
        <begin position="94"/>
        <end position="125"/>
    </location>
</feature>
<dbReference type="InterPro" id="IPR011662">
    <property type="entry name" value="Secretin/TonB_short_N"/>
</dbReference>
<feature type="domain" description="Secretin/TonB short N-terminal" evidence="14">
    <location>
        <begin position="50"/>
        <end position="101"/>
    </location>
</feature>
<evidence type="ECO:0000256" key="6">
    <source>
        <dbReference type="ARBA" id="ARBA00023004"/>
    </source>
</evidence>
<comment type="similarity">
    <text evidence="11">Belongs to the TonB-dependent receptor family.</text>
</comment>
<dbReference type="InterPro" id="IPR012910">
    <property type="entry name" value="Plug_dom"/>
</dbReference>
<accession>A0A7W6DGL9</accession>
<evidence type="ECO:0000256" key="11">
    <source>
        <dbReference type="RuleBase" id="RU003357"/>
    </source>
</evidence>
<name>A0A7W6DGL9_9SPHN</name>
<keyword evidence="10" id="KW-0998">Cell outer membrane</keyword>
<dbReference type="Pfam" id="PF07715">
    <property type="entry name" value="Plug"/>
    <property type="match status" value="1"/>
</dbReference>
<keyword evidence="15" id="KW-0675">Receptor</keyword>
<dbReference type="Pfam" id="PF00593">
    <property type="entry name" value="TonB_dep_Rec_b-barrel"/>
    <property type="match status" value="1"/>
</dbReference>
<dbReference type="GO" id="GO:0006826">
    <property type="term" value="P:iron ion transport"/>
    <property type="evidence" value="ECO:0007669"/>
    <property type="project" value="UniProtKB-KW"/>
</dbReference>
<dbReference type="Gene3D" id="3.55.50.30">
    <property type="match status" value="1"/>
</dbReference>
<dbReference type="RefSeq" id="WP_183953908.1">
    <property type="nucleotide sequence ID" value="NZ_JACIEB010000001.1"/>
</dbReference>
<evidence type="ECO:0000256" key="13">
    <source>
        <dbReference type="SAM" id="SignalP"/>
    </source>
</evidence>
<comment type="subcellular location">
    <subcellularLocation>
        <location evidence="1">Cell outer membrane</location>
        <topology evidence="1">Multi-pass membrane protein</topology>
    </subcellularLocation>
</comment>
<dbReference type="PANTHER" id="PTHR32552">
    <property type="entry name" value="FERRICHROME IRON RECEPTOR-RELATED"/>
    <property type="match status" value="1"/>
</dbReference>
<feature type="compositionally biased region" description="Pro residues" evidence="12">
    <location>
        <begin position="107"/>
        <end position="124"/>
    </location>
</feature>
<dbReference type="SMART" id="SM00965">
    <property type="entry name" value="STN"/>
    <property type="match status" value="1"/>
</dbReference>
<evidence type="ECO:0000256" key="1">
    <source>
        <dbReference type="ARBA" id="ARBA00004571"/>
    </source>
</evidence>
<evidence type="ECO:0000256" key="4">
    <source>
        <dbReference type="ARBA" id="ARBA00022496"/>
    </source>
</evidence>
<keyword evidence="2" id="KW-0813">Transport</keyword>
<dbReference type="PANTHER" id="PTHR32552:SF81">
    <property type="entry name" value="TONB-DEPENDENT OUTER MEMBRANE RECEPTOR"/>
    <property type="match status" value="1"/>
</dbReference>
<dbReference type="Gene3D" id="2.40.170.20">
    <property type="entry name" value="TonB-dependent receptor, beta-barrel domain"/>
    <property type="match status" value="1"/>
</dbReference>
<dbReference type="GO" id="GO:0009279">
    <property type="term" value="C:cell outer membrane"/>
    <property type="evidence" value="ECO:0007669"/>
    <property type="project" value="UniProtKB-SubCell"/>
</dbReference>
<keyword evidence="7" id="KW-0406">Ion transport</keyword>
<keyword evidence="6" id="KW-0408">Iron</keyword>
<evidence type="ECO:0000256" key="10">
    <source>
        <dbReference type="ARBA" id="ARBA00023237"/>
    </source>
</evidence>
<evidence type="ECO:0000256" key="9">
    <source>
        <dbReference type="ARBA" id="ARBA00023136"/>
    </source>
</evidence>
<evidence type="ECO:0000313" key="15">
    <source>
        <dbReference type="EMBL" id="MBB3980936.1"/>
    </source>
</evidence>
<comment type="caution">
    <text evidence="15">The sequence shown here is derived from an EMBL/GenBank/DDBJ whole genome shotgun (WGS) entry which is preliminary data.</text>
</comment>
<evidence type="ECO:0000256" key="2">
    <source>
        <dbReference type="ARBA" id="ARBA00022448"/>
    </source>
</evidence>